<dbReference type="Pfam" id="PF00698">
    <property type="entry name" value="Acyl_transf_1"/>
    <property type="match status" value="1"/>
</dbReference>
<proteinExistence type="inferred from homology"/>
<comment type="caution">
    <text evidence="6">The sequence shown here is derived from an EMBL/GenBank/DDBJ whole genome shotgun (WGS) entry which is preliminary data.</text>
</comment>
<dbReference type="PANTHER" id="PTHR42681:SF1">
    <property type="entry name" value="MALONYL-COA-ACYL CARRIER PROTEIN TRANSACYLASE, MITOCHONDRIAL"/>
    <property type="match status" value="1"/>
</dbReference>
<feature type="domain" description="Malonyl-CoA:ACP transacylase (MAT)" evidence="5">
    <location>
        <begin position="7"/>
        <end position="312"/>
    </location>
</feature>
<dbReference type="SUPFAM" id="SSF52151">
    <property type="entry name" value="FabD/lysophospholipase-like"/>
    <property type="match status" value="1"/>
</dbReference>
<gene>
    <name evidence="6" type="primary">fabD</name>
    <name evidence="6" type="ORF">WMO14_07395</name>
</gene>
<keyword evidence="7" id="KW-1185">Reference proteome</keyword>
<protein>
    <recommendedName>
        <fullName evidence="4">Malonyl CoA-acyl carrier protein transacylase</fullName>
        <ecNumber evidence="4">2.3.1.39</ecNumber>
    </recommendedName>
</protein>
<sequence length="313" mass="34170">MGKTVVMFPGQGSQRTGMGRESYNSCTSSVKCFKKAGELTGINMEHLIFEENDLLDKTEYTQIALYVTEIAQLADMVEQGLTYDAAIGLSLGEYSALTASGALSYEDGVRLVRNRGIYMEQEVPAGIGAMAAVIGLTSDEVDSVLAKYNKDKSGNTESDNDMYPDTVSAANYNCPGQIVISGKKECVQEAMEVLKEAGARRTLLLNVSGPFHSKLLKGAGDKLMKDLEKVTFDKVKYPYVANCTAEYVDENTSSGYIKELLSKQVYSSVRFEQSVRKMIADGYDTFVEVGPGKTLSGFVKKIAKSMEKEVVIK</sequence>
<evidence type="ECO:0000256" key="1">
    <source>
        <dbReference type="ARBA" id="ARBA00022679"/>
    </source>
</evidence>
<dbReference type="Proteomes" id="UP001442364">
    <property type="component" value="Unassembled WGS sequence"/>
</dbReference>
<evidence type="ECO:0000313" key="6">
    <source>
        <dbReference type="EMBL" id="MEQ2379702.1"/>
    </source>
</evidence>
<comment type="catalytic activity">
    <reaction evidence="3 4">
        <text>holo-[ACP] + malonyl-CoA = malonyl-[ACP] + CoA</text>
        <dbReference type="Rhea" id="RHEA:41792"/>
        <dbReference type="Rhea" id="RHEA-COMP:9623"/>
        <dbReference type="Rhea" id="RHEA-COMP:9685"/>
        <dbReference type="ChEBI" id="CHEBI:57287"/>
        <dbReference type="ChEBI" id="CHEBI:57384"/>
        <dbReference type="ChEBI" id="CHEBI:64479"/>
        <dbReference type="ChEBI" id="CHEBI:78449"/>
        <dbReference type="EC" id="2.3.1.39"/>
    </reaction>
</comment>
<dbReference type="InterPro" id="IPR001227">
    <property type="entry name" value="Ac_transferase_dom_sf"/>
</dbReference>
<dbReference type="SUPFAM" id="SSF55048">
    <property type="entry name" value="Probable ACP-binding domain of malonyl-CoA ACP transacylase"/>
    <property type="match status" value="1"/>
</dbReference>
<evidence type="ECO:0000313" key="7">
    <source>
        <dbReference type="Proteomes" id="UP001442364"/>
    </source>
</evidence>
<dbReference type="InterPro" id="IPR016035">
    <property type="entry name" value="Acyl_Trfase/lysoPLipase"/>
</dbReference>
<keyword evidence="2 4" id="KW-0012">Acyltransferase</keyword>
<name>A0ABV1BWK4_9FIRM</name>
<dbReference type="SMART" id="SM00827">
    <property type="entry name" value="PKS_AT"/>
    <property type="match status" value="1"/>
</dbReference>
<evidence type="ECO:0000256" key="3">
    <source>
        <dbReference type="ARBA" id="ARBA00048462"/>
    </source>
</evidence>
<dbReference type="GO" id="GO:0004314">
    <property type="term" value="F:[acyl-carrier-protein] S-malonyltransferase activity"/>
    <property type="evidence" value="ECO:0007669"/>
    <property type="project" value="UniProtKB-EC"/>
</dbReference>
<reference evidence="6 7" key="1">
    <citation type="submission" date="2024-03" db="EMBL/GenBank/DDBJ databases">
        <title>Human intestinal bacterial collection.</title>
        <authorList>
            <person name="Pauvert C."/>
            <person name="Hitch T.C.A."/>
            <person name="Clavel T."/>
        </authorList>
    </citation>
    <scope>NUCLEOTIDE SEQUENCE [LARGE SCALE GENOMIC DNA]</scope>
    <source>
        <strain evidence="6 7">CLA-AA-H255</strain>
    </source>
</reference>
<dbReference type="InterPro" id="IPR024925">
    <property type="entry name" value="Malonyl_CoA-ACP_transAc"/>
</dbReference>
<dbReference type="NCBIfam" id="TIGR00128">
    <property type="entry name" value="fabD"/>
    <property type="match status" value="1"/>
</dbReference>
<dbReference type="PIRSF" id="PIRSF000446">
    <property type="entry name" value="Mct"/>
    <property type="match status" value="1"/>
</dbReference>
<dbReference type="PANTHER" id="PTHR42681">
    <property type="entry name" value="MALONYL-COA-ACYL CARRIER PROTEIN TRANSACYLASE, MITOCHONDRIAL"/>
    <property type="match status" value="1"/>
</dbReference>
<evidence type="ECO:0000256" key="4">
    <source>
        <dbReference type="PIRNR" id="PIRNR000446"/>
    </source>
</evidence>
<dbReference type="InterPro" id="IPR014043">
    <property type="entry name" value="Acyl_transferase_dom"/>
</dbReference>
<dbReference type="InterPro" id="IPR004410">
    <property type="entry name" value="Malonyl_CoA-ACP_transAc_FabD"/>
</dbReference>
<dbReference type="EC" id="2.3.1.39" evidence="4"/>
<dbReference type="RefSeq" id="WP_022204248.1">
    <property type="nucleotide sequence ID" value="NZ_DAWCMB010000349.1"/>
</dbReference>
<dbReference type="Gene3D" id="3.30.70.250">
    <property type="entry name" value="Malonyl-CoA ACP transacylase, ACP-binding"/>
    <property type="match status" value="1"/>
</dbReference>
<dbReference type="EMBL" id="JBBMER010000004">
    <property type="protein sequence ID" value="MEQ2379702.1"/>
    <property type="molecule type" value="Genomic_DNA"/>
</dbReference>
<evidence type="ECO:0000259" key="5">
    <source>
        <dbReference type="SMART" id="SM00827"/>
    </source>
</evidence>
<dbReference type="InterPro" id="IPR016036">
    <property type="entry name" value="Malonyl_transacylase_ACP-bd"/>
</dbReference>
<comment type="similarity">
    <text evidence="4">Belongs to the fabD family.</text>
</comment>
<evidence type="ECO:0000256" key="2">
    <source>
        <dbReference type="ARBA" id="ARBA00023315"/>
    </source>
</evidence>
<accession>A0ABV1BWK4</accession>
<dbReference type="Gene3D" id="3.40.366.10">
    <property type="entry name" value="Malonyl-Coenzyme A Acyl Carrier Protein, domain 2"/>
    <property type="match status" value="1"/>
</dbReference>
<keyword evidence="1 4" id="KW-0808">Transferase</keyword>
<dbReference type="InterPro" id="IPR050858">
    <property type="entry name" value="Mal-CoA-ACP_Trans/PKS_FabD"/>
</dbReference>
<organism evidence="6 7">
    <name type="scientific">[Lactobacillus] rogosae</name>
    <dbReference type="NCBI Taxonomy" id="706562"/>
    <lineage>
        <taxon>Bacteria</taxon>
        <taxon>Bacillati</taxon>
        <taxon>Bacillota</taxon>
        <taxon>Clostridia</taxon>
        <taxon>Lachnospirales</taxon>
        <taxon>Lachnospiraceae</taxon>
        <taxon>Lachnospira</taxon>
    </lineage>
</organism>